<proteinExistence type="predicted"/>
<comment type="caution">
    <text evidence="2">The sequence shown here is derived from an EMBL/GenBank/DDBJ whole genome shotgun (WGS) entry which is preliminary data.</text>
</comment>
<dbReference type="AlphaFoldDB" id="A0AAV4Q8T2"/>
<accession>A0AAV4Q8T2</accession>
<name>A0AAV4Q8T2_9ARAC</name>
<reference evidence="2 3" key="1">
    <citation type="submission" date="2021-06" db="EMBL/GenBank/DDBJ databases">
        <title>Caerostris darwini draft genome.</title>
        <authorList>
            <person name="Kono N."/>
            <person name="Arakawa K."/>
        </authorList>
    </citation>
    <scope>NUCLEOTIDE SEQUENCE [LARGE SCALE GENOMIC DNA]</scope>
</reference>
<sequence length="103" mass="12096">MAEKKSIPSCSSLHYHHNSMKPSRSVGRYDGLARWNRMDCSFITHKLRQEGNFSSAFRYRFLYPPPFPPPPLVENLHLSLQAHLFIQVGELKKRTNHHALYFE</sequence>
<organism evidence="2 3">
    <name type="scientific">Caerostris darwini</name>
    <dbReference type="NCBI Taxonomy" id="1538125"/>
    <lineage>
        <taxon>Eukaryota</taxon>
        <taxon>Metazoa</taxon>
        <taxon>Ecdysozoa</taxon>
        <taxon>Arthropoda</taxon>
        <taxon>Chelicerata</taxon>
        <taxon>Arachnida</taxon>
        <taxon>Araneae</taxon>
        <taxon>Araneomorphae</taxon>
        <taxon>Entelegynae</taxon>
        <taxon>Araneoidea</taxon>
        <taxon>Araneidae</taxon>
        <taxon>Caerostris</taxon>
    </lineage>
</organism>
<protein>
    <submittedName>
        <fullName evidence="2">Uncharacterized protein</fullName>
    </submittedName>
</protein>
<evidence type="ECO:0000313" key="2">
    <source>
        <dbReference type="EMBL" id="GIY04622.1"/>
    </source>
</evidence>
<evidence type="ECO:0000313" key="3">
    <source>
        <dbReference type="Proteomes" id="UP001054837"/>
    </source>
</evidence>
<evidence type="ECO:0000256" key="1">
    <source>
        <dbReference type="SAM" id="MobiDB-lite"/>
    </source>
</evidence>
<keyword evidence="3" id="KW-1185">Reference proteome</keyword>
<feature type="region of interest" description="Disordered" evidence="1">
    <location>
        <begin position="1"/>
        <end position="24"/>
    </location>
</feature>
<gene>
    <name evidence="2" type="ORF">CDAR_595781</name>
</gene>
<dbReference type="Proteomes" id="UP001054837">
    <property type="component" value="Unassembled WGS sequence"/>
</dbReference>
<dbReference type="EMBL" id="BPLQ01003956">
    <property type="protein sequence ID" value="GIY04622.1"/>
    <property type="molecule type" value="Genomic_DNA"/>
</dbReference>